<evidence type="ECO:0000313" key="3">
    <source>
        <dbReference type="EMBL" id="KAK0453240.1"/>
    </source>
</evidence>
<keyword evidence="2" id="KW-0812">Transmembrane</keyword>
<dbReference type="Proteomes" id="UP001175226">
    <property type="component" value="Unassembled WGS sequence"/>
</dbReference>
<feature type="transmembrane region" description="Helical" evidence="2">
    <location>
        <begin position="224"/>
        <end position="248"/>
    </location>
</feature>
<evidence type="ECO:0000313" key="4">
    <source>
        <dbReference type="Proteomes" id="UP001175226"/>
    </source>
</evidence>
<keyword evidence="4" id="KW-1185">Reference proteome</keyword>
<protein>
    <submittedName>
        <fullName evidence="3">Uncharacterized protein</fullName>
    </submittedName>
</protein>
<dbReference type="AlphaFoldDB" id="A0AA39K4F8"/>
<feature type="compositionally biased region" description="Basic residues" evidence="1">
    <location>
        <begin position="407"/>
        <end position="430"/>
    </location>
</feature>
<accession>A0AA39K4F8</accession>
<evidence type="ECO:0000256" key="2">
    <source>
        <dbReference type="SAM" id="Phobius"/>
    </source>
</evidence>
<name>A0AA39K4F8_9AGAR</name>
<keyword evidence="2" id="KW-0472">Membrane</keyword>
<comment type="caution">
    <text evidence="3">The sequence shown here is derived from an EMBL/GenBank/DDBJ whole genome shotgun (WGS) entry which is preliminary data.</text>
</comment>
<proteinExistence type="predicted"/>
<dbReference type="EMBL" id="JAUEPT010000003">
    <property type="protein sequence ID" value="KAK0453240.1"/>
    <property type="molecule type" value="Genomic_DNA"/>
</dbReference>
<feature type="region of interest" description="Disordered" evidence="1">
    <location>
        <begin position="404"/>
        <end position="430"/>
    </location>
</feature>
<keyword evidence="2" id="KW-1133">Transmembrane helix</keyword>
<feature type="transmembrane region" description="Helical" evidence="2">
    <location>
        <begin position="260"/>
        <end position="279"/>
    </location>
</feature>
<gene>
    <name evidence="3" type="ORF">EV421DRAFT_1897260</name>
</gene>
<sequence length="430" mass="49253">MFSSNKSFAVEPSRLWVSPIGRNPGNLLRDFVGVGVRQHVIKAHFEVNLYSDNLSQCWDGQALIQMSKYDSKGYSHWVDFYQLPIKNQIVGTYWIDFLWEVLHRDRKTPLPYNAAEHFASAAIGLIDLFLLPSYWEILICSPAPISRVLCTVDTILDSEQHLSDACYGLIGDILREVDSDGAVFSASLRSRCKTASLTIKREMRMLQKVMNKQGNDFNPKRTRFFYSCLFYCSVVLCLLAVGLTSVFLTSSLLVTRGLSFAYIMAFLAYGAEEAHVYMAKVPRAVRKLHSETLTFIWAWRDMRGLFALISKSESLQLSDCSRAKKFLMAFQTSFMGGRVELWKTRSKIQALSGFADKIQTMKDQDMLMRRRRTKCPWYRGSARNALRLGRATLASVYSKVSSLVSRRSGKKRRHTNRKFKPRKTGNRNKQ</sequence>
<reference evidence="3" key="1">
    <citation type="submission" date="2023-06" db="EMBL/GenBank/DDBJ databases">
        <authorList>
            <consortium name="Lawrence Berkeley National Laboratory"/>
            <person name="Ahrendt S."/>
            <person name="Sahu N."/>
            <person name="Indic B."/>
            <person name="Wong-Bajracharya J."/>
            <person name="Merenyi Z."/>
            <person name="Ke H.-M."/>
            <person name="Monk M."/>
            <person name="Kocsube S."/>
            <person name="Drula E."/>
            <person name="Lipzen A."/>
            <person name="Balint B."/>
            <person name="Henrissat B."/>
            <person name="Andreopoulos B."/>
            <person name="Martin F.M."/>
            <person name="Harder C.B."/>
            <person name="Rigling D."/>
            <person name="Ford K.L."/>
            <person name="Foster G.D."/>
            <person name="Pangilinan J."/>
            <person name="Papanicolaou A."/>
            <person name="Barry K."/>
            <person name="LaButti K."/>
            <person name="Viragh M."/>
            <person name="Koriabine M."/>
            <person name="Yan M."/>
            <person name="Riley R."/>
            <person name="Champramary S."/>
            <person name="Plett K.L."/>
            <person name="Tsai I.J."/>
            <person name="Slot J."/>
            <person name="Sipos G."/>
            <person name="Plett J."/>
            <person name="Nagy L.G."/>
            <person name="Grigoriev I.V."/>
        </authorList>
    </citation>
    <scope>NUCLEOTIDE SEQUENCE</scope>
    <source>
        <strain evidence="3">FPL87.14</strain>
    </source>
</reference>
<evidence type="ECO:0000256" key="1">
    <source>
        <dbReference type="SAM" id="MobiDB-lite"/>
    </source>
</evidence>
<organism evidence="3 4">
    <name type="scientific">Armillaria borealis</name>
    <dbReference type="NCBI Taxonomy" id="47425"/>
    <lineage>
        <taxon>Eukaryota</taxon>
        <taxon>Fungi</taxon>
        <taxon>Dikarya</taxon>
        <taxon>Basidiomycota</taxon>
        <taxon>Agaricomycotina</taxon>
        <taxon>Agaricomycetes</taxon>
        <taxon>Agaricomycetidae</taxon>
        <taxon>Agaricales</taxon>
        <taxon>Marasmiineae</taxon>
        <taxon>Physalacriaceae</taxon>
        <taxon>Armillaria</taxon>
    </lineage>
</organism>